<dbReference type="Proteomes" id="UP000050792">
    <property type="component" value="Unassembled WGS sequence"/>
</dbReference>
<dbReference type="InterPro" id="IPR021917">
    <property type="entry name" value="Unchr_Zn-peptidase-like"/>
</dbReference>
<sequence>MFNIFNAYDLLTVNYPLFQLKGNIDPYCQCPSVFVSVHNNHESDWEMEWTLCESMFKVFVPLSVGCNTLQLRCEHYLVDFRIVYVHNRDSPYIVRPIYVICSDDTGWFQAPEGMVPTKESACKRIGLGIRLLQTLTAEAFLSELGIRCTFITKEKFNRKSSQNISDWSSEACCICHYSSLSKTFVSSNTPEDVWQKLAYELYEKYPYNFENIKWIAFMACTRYHPSEKINSEFLSYNEILLRTTAHFALGTGGLALLGTGTLHAWPENLEDLQVVLGNTRFIDPTLMDDTAYRHTYWAAFATGLGAVWHELGHCFGLEHYPQGIMFRGDDINLCLGFPPPDSICPHESDMNGKSAQATYRYDSSNPPNKYRRDLCQIQPPKSMSRAIQFNRIVQFHPMKSSLHSSDHTTSKEMKFKRWGFCQSLWHQGSAFWGTKALSKLLSCPWIIETPALDKEEKLPVQK</sequence>
<protein>
    <submittedName>
        <fullName evidence="2 3">Zinc metalloproteinase YIL108W</fullName>
    </submittedName>
</protein>
<keyword evidence="1" id="KW-1185">Reference proteome</keyword>
<name>A0A183QRW1_9TREM</name>
<reference evidence="1" key="1">
    <citation type="submission" date="2022-06" db="EMBL/GenBank/DDBJ databases">
        <authorList>
            <person name="Berger JAMES D."/>
            <person name="Berger JAMES D."/>
        </authorList>
    </citation>
    <scope>NUCLEOTIDE SEQUENCE [LARGE SCALE GENOMIC DNA]</scope>
</reference>
<dbReference type="WBParaSite" id="SRDH1_39120.5">
    <property type="protein sequence ID" value="SRDH1_39120.5"/>
    <property type="gene ID" value="SRDH1_39120"/>
</dbReference>
<accession>A0A183QRW1</accession>
<dbReference type="AlphaFoldDB" id="A0A183QRW1"/>
<evidence type="ECO:0000313" key="2">
    <source>
        <dbReference type="WBParaSite" id="SRDH1_39120.1"/>
    </source>
</evidence>
<evidence type="ECO:0000313" key="3">
    <source>
        <dbReference type="WBParaSite" id="SRDH1_39120.3"/>
    </source>
</evidence>
<evidence type="ECO:0000313" key="1">
    <source>
        <dbReference type="Proteomes" id="UP000050792"/>
    </source>
</evidence>
<dbReference type="WBParaSite" id="SRDH1_39120.8">
    <property type="protein sequence ID" value="SRDH1_39120.8"/>
    <property type="gene ID" value="SRDH1_39120"/>
</dbReference>
<dbReference type="InterPro" id="IPR053002">
    <property type="entry name" value="Metalloproteinase_M10B"/>
</dbReference>
<organism evidence="1 2">
    <name type="scientific">Schistosoma rodhaini</name>
    <dbReference type="NCBI Taxonomy" id="6188"/>
    <lineage>
        <taxon>Eukaryota</taxon>
        <taxon>Metazoa</taxon>
        <taxon>Spiralia</taxon>
        <taxon>Lophotrochozoa</taxon>
        <taxon>Platyhelminthes</taxon>
        <taxon>Trematoda</taxon>
        <taxon>Digenea</taxon>
        <taxon>Strigeidida</taxon>
        <taxon>Schistosomatoidea</taxon>
        <taxon>Schistosomatidae</taxon>
        <taxon>Schistosoma</taxon>
    </lineage>
</organism>
<dbReference type="WBParaSite" id="SRDH1_39120.1">
    <property type="protein sequence ID" value="SRDH1_39120.1"/>
    <property type="gene ID" value="SRDH1_39120"/>
</dbReference>
<dbReference type="Pfam" id="PF12044">
    <property type="entry name" value="Metallopep"/>
    <property type="match status" value="1"/>
</dbReference>
<dbReference type="PANTHER" id="PTHR21054:SF2">
    <property type="entry name" value="MIP04191P"/>
    <property type="match status" value="1"/>
</dbReference>
<dbReference type="WBParaSite" id="SRDH1_39120.3">
    <property type="protein sequence ID" value="SRDH1_39120.3"/>
    <property type="gene ID" value="SRDH1_39120"/>
</dbReference>
<dbReference type="PANTHER" id="PTHR21054">
    <property type="entry name" value="ZINC METALLOPROTEINASE-RELATED"/>
    <property type="match status" value="1"/>
</dbReference>
<proteinExistence type="predicted"/>
<reference evidence="2 3" key="2">
    <citation type="submission" date="2023-11" db="UniProtKB">
        <authorList>
            <consortium name="WormBaseParasite"/>
        </authorList>
    </citation>
    <scope>IDENTIFICATION</scope>
</reference>
<dbReference type="SUPFAM" id="SSF55486">
    <property type="entry name" value="Metalloproteases ('zincins'), catalytic domain"/>
    <property type="match status" value="1"/>
</dbReference>